<evidence type="ECO:0000313" key="3">
    <source>
        <dbReference type="Proteomes" id="UP000324800"/>
    </source>
</evidence>
<protein>
    <submittedName>
        <fullName evidence="2">Uncharacterized protein</fullName>
    </submittedName>
</protein>
<comment type="caution">
    <text evidence="2">The sequence shown here is derived from an EMBL/GenBank/DDBJ whole genome shotgun (WGS) entry which is preliminary data.</text>
</comment>
<evidence type="ECO:0000313" key="2">
    <source>
        <dbReference type="EMBL" id="KAA6347741.1"/>
    </source>
</evidence>
<evidence type="ECO:0000256" key="1">
    <source>
        <dbReference type="SAM" id="MobiDB-lite"/>
    </source>
</evidence>
<feature type="compositionally biased region" description="Basic and acidic residues" evidence="1">
    <location>
        <begin position="208"/>
        <end position="233"/>
    </location>
</feature>
<dbReference type="AlphaFoldDB" id="A0A5J4SQS1"/>
<feature type="non-terminal residue" evidence="2">
    <location>
        <position position="233"/>
    </location>
</feature>
<organism evidence="2 3">
    <name type="scientific">Streblomastix strix</name>
    <dbReference type="NCBI Taxonomy" id="222440"/>
    <lineage>
        <taxon>Eukaryota</taxon>
        <taxon>Metamonada</taxon>
        <taxon>Preaxostyla</taxon>
        <taxon>Oxymonadida</taxon>
        <taxon>Streblomastigidae</taxon>
        <taxon>Streblomastix</taxon>
    </lineage>
</organism>
<gene>
    <name evidence="2" type="ORF">EZS28_052008</name>
</gene>
<dbReference type="EMBL" id="SNRW01039981">
    <property type="protein sequence ID" value="KAA6347741.1"/>
    <property type="molecule type" value="Genomic_DNA"/>
</dbReference>
<accession>A0A5J4SQS1</accession>
<feature type="region of interest" description="Disordered" evidence="1">
    <location>
        <begin position="200"/>
        <end position="233"/>
    </location>
</feature>
<reference evidence="2 3" key="1">
    <citation type="submission" date="2019-03" db="EMBL/GenBank/DDBJ databases">
        <title>Single cell metagenomics reveals metabolic interactions within the superorganism composed of flagellate Streblomastix strix and complex community of Bacteroidetes bacteria on its surface.</title>
        <authorList>
            <person name="Treitli S.C."/>
            <person name="Kolisko M."/>
            <person name="Husnik F."/>
            <person name="Keeling P."/>
            <person name="Hampl V."/>
        </authorList>
    </citation>
    <scope>NUCLEOTIDE SEQUENCE [LARGE SCALE GENOMIC DNA]</scope>
    <source>
        <strain evidence="2">ST1C</strain>
    </source>
</reference>
<sequence>MEQQDSRVARWNNIKNLRYIFQSMLDAAAANNEEKMDEFTNLQLPRFMLPILPAYMYLMRSLMKELDALSNEPGDTWTNYFVPTSGGSIPLFSAADFKEYTKALRKMKIQIQYIEEGDESEDERNEIDGRLTPEFYLQKVFQRSSFHEFVERQKPQSGEPVQLISSSRSNLLEKKDQKSNKFQPIQNSFPFLKDNKLDRVKMLNRKQGNNERDDKKDQMKKEEFIETQQERED</sequence>
<proteinExistence type="predicted"/>
<name>A0A5J4SQS1_9EUKA</name>
<dbReference type="Proteomes" id="UP000324800">
    <property type="component" value="Unassembled WGS sequence"/>
</dbReference>